<gene>
    <name evidence="2" type="ORF">CPB83DRAFT_839331</name>
</gene>
<dbReference type="EMBL" id="MU157907">
    <property type="protein sequence ID" value="KAF9523982.1"/>
    <property type="molecule type" value="Genomic_DNA"/>
</dbReference>
<keyword evidence="1" id="KW-0472">Membrane</keyword>
<protein>
    <submittedName>
        <fullName evidence="2">Uncharacterized protein</fullName>
    </submittedName>
</protein>
<comment type="caution">
    <text evidence="2">The sequence shown here is derived from an EMBL/GenBank/DDBJ whole genome shotgun (WGS) entry which is preliminary data.</text>
</comment>
<keyword evidence="3" id="KW-1185">Reference proteome</keyword>
<accession>A0A9P6JK78</accession>
<organism evidence="2 3">
    <name type="scientific">Crepidotus variabilis</name>
    <dbReference type="NCBI Taxonomy" id="179855"/>
    <lineage>
        <taxon>Eukaryota</taxon>
        <taxon>Fungi</taxon>
        <taxon>Dikarya</taxon>
        <taxon>Basidiomycota</taxon>
        <taxon>Agaricomycotina</taxon>
        <taxon>Agaricomycetes</taxon>
        <taxon>Agaricomycetidae</taxon>
        <taxon>Agaricales</taxon>
        <taxon>Agaricineae</taxon>
        <taxon>Crepidotaceae</taxon>
        <taxon>Crepidotus</taxon>
    </lineage>
</organism>
<sequence length="120" mass="13097">MTMCTSPTVEDLWGFGPDGWRQDYGDFSNHCHATISVEETQKYIKALQNDRVNSSAQPRLKNLSTTMQFKLFTSVVLASLAAAVLAAPAPVPVPVSAPAEDNTAKVDYFFGASAWKPVHH</sequence>
<name>A0A9P6JK78_9AGAR</name>
<evidence type="ECO:0000313" key="2">
    <source>
        <dbReference type="EMBL" id="KAF9523982.1"/>
    </source>
</evidence>
<reference evidence="2" key="1">
    <citation type="submission" date="2020-11" db="EMBL/GenBank/DDBJ databases">
        <authorList>
            <consortium name="DOE Joint Genome Institute"/>
            <person name="Ahrendt S."/>
            <person name="Riley R."/>
            <person name="Andreopoulos W."/>
            <person name="Labutti K."/>
            <person name="Pangilinan J."/>
            <person name="Ruiz-Duenas F.J."/>
            <person name="Barrasa J.M."/>
            <person name="Sanchez-Garcia M."/>
            <person name="Camarero S."/>
            <person name="Miyauchi S."/>
            <person name="Serrano A."/>
            <person name="Linde D."/>
            <person name="Babiker R."/>
            <person name="Drula E."/>
            <person name="Ayuso-Fernandez I."/>
            <person name="Pacheco R."/>
            <person name="Padilla G."/>
            <person name="Ferreira P."/>
            <person name="Barriuso J."/>
            <person name="Kellner H."/>
            <person name="Castanera R."/>
            <person name="Alfaro M."/>
            <person name="Ramirez L."/>
            <person name="Pisabarro A.G."/>
            <person name="Kuo A."/>
            <person name="Tritt A."/>
            <person name="Lipzen A."/>
            <person name="He G."/>
            <person name="Yan M."/>
            <person name="Ng V."/>
            <person name="Cullen D."/>
            <person name="Martin F."/>
            <person name="Rosso M.-N."/>
            <person name="Henrissat B."/>
            <person name="Hibbett D."/>
            <person name="Martinez A.T."/>
            <person name="Grigoriev I.V."/>
        </authorList>
    </citation>
    <scope>NUCLEOTIDE SEQUENCE</scope>
    <source>
        <strain evidence="2">CBS 506.95</strain>
    </source>
</reference>
<keyword evidence="1" id="KW-1133">Transmembrane helix</keyword>
<evidence type="ECO:0000256" key="1">
    <source>
        <dbReference type="SAM" id="Phobius"/>
    </source>
</evidence>
<feature type="transmembrane region" description="Helical" evidence="1">
    <location>
        <begin position="69"/>
        <end position="89"/>
    </location>
</feature>
<dbReference type="Proteomes" id="UP000807306">
    <property type="component" value="Unassembled WGS sequence"/>
</dbReference>
<proteinExistence type="predicted"/>
<keyword evidence="1" id="KW-0812">Transmembrane</keyword>
<dbReference type="AlphaFoldDB" id="A0A9P6JK78"/>
<evidence type="ECO:0000313" key="3">
    <source>
        <dbReference type="Proteomes" id="UP000807306"/>
    </source>
</evidence>